<dbReference type="Proteomes" id="UP000078561">
    <property type="component" value="Unassembled WGS sequence"/>
</dbReference>
<dbReference type="EMBL" id="LT553219">
    <property type="protein sequence ID" value="SAM00510.1"/>
    <property type="molecule type" value="Genomic_DNA"/>
</dbReference>
<dbReference type="OMA" id="WINEIAV"/>
<dbReference type="STRING" id="4829.A0A163JBT4"/>
<dbReference type="GO" id="GO:0031297">
    <property type="term" value="P:replication fork processing"/>
    <property type="evidence" value="ECO:0007669"/>
    <property type="project" value="UniProtKB-UniRule"/>
</dbReference>
<dbReference type="PANTHER" id="PTHR13220">
    <property type="entry name" value="TIMELESS INTERACTING-RELATED"/>
    <property type="match status" value="1"/>
</dbReference>
<protein>
    <recommendedName>
        <fullName evidence="6">Chromosome segregation in meiosis protein</fullName>
    </recommendedName>
</protein>
<comment type="subcellular location">
    <subcellularLocation>
        <location evidence="1 6">Nucleus</location>
    </subcellularLocation>
</comment>
<feature type="compositionally biased region" description="Polar residues" evidence="7">
    <location>
        <begin position="247"/>
        <end position="259"/>
    </location>
</feature>
<evidence type="ECO:0000256" key="3">
    <source>
        <dbReference type="ARBA" id="ARBA00022763"/>
    </source>
</evidence>
<feature type="compositionally biased region" description="Acidic residues" evidence="7">
    <location>
        <begin position="203"/>
        <end position="216"/>
    </location>
</feature>
<dbReference type="OrthoDB" id="437078at2759"/>
<keyword evidence="3 6" id="KW-0227">DNA damage</keyword>
<dbReference type="InterPro" id="IPR012923">
    <property type="entry name" value="Csm3"/>
</dbReference>
<dbReference type="AlphaFoldDB" id="A0A163JBT4"/>
<feature type="region of interest" description="Disordered" evidence="7">
    <location>
        <begin position="1"/>
        <end position="62"/>
    </location>
</feature>
<feature type="compositionally biased region" description="Basic and acidic residues" evidence="7">
    <location>
        <begin position="182"/>
        <end position="193"/>
    </location>
</feature>
<sequence>MDDFDDIILDDYDPFTDNDDNKGTFKSQQDDPLDPLAAPSKNKNTKKRRQDDRDDDPETVTPVKKRQPLKKLNQALLLPEGLPRLRNETPWLQFQGKGHEDADLQKLMRYYRLWALKLYPRFNFTDFSSRVLKAAGDKQCKLLLSQWREEYIFKNSPDDGGNNSQDRVTGGLSGMTLEDEDLARQARGDKDPSDNDSGTDNNNNDDDDDDDNSDNEDIPRRRKPTMHNEDTTDDDMDDQPLFMKAPPTTSVQPTATTISVDDFFAD</sequence>
<keyword evidence="4 6" id="KW-0539">Nucleus</keyword>
<evidence type="ECO:0000256" key="7">
    <source>
        <dbReference type="SAM" id="MobiDB-lite"/>
    </source>
</evidence>
<comment type="similarity">
    <text evidence="2 6">Belongs to the CSM3 family.</text>
</comment>
<evidence type="ECO:0000256" key="5">
    <source>
        <dbReference type="ARBA" id="ARBA00023306"/>
    </source>
</evidence>
<evidence type="ECO:0000256" key="4">
    <source>
        <dbReference type="ARBA" id="ARBA00023242"/>
    </source>
</evidence>
<dbReference type="InterPro" id="IPR040038">
    <property type="entry name" value="TIPIN/Csm3/Swi3"/>
</dbReference>
<evidence type="ECO:0000256" key="1">
    <source>
        <dbReference type="ARBA" id="ARBA00004123"/>
    </source>
</evidence>
<comment type="function">
    <text evidence="6">Plays an important role in the control of DNA replication and the maintenance of replication fork stability.</text>
</comment>
<dbReference type="GO" id="GO:0031298">
    <property type="term" value="C:replication fork protection complex"/>
    <property type="evidence" value="ECO:0007669"/>
    <property type="project" value="TreeGrafter"/>
</dbReference>
<evidence type="ECO:0000256" key="2">
    <source>
        <dbReference type="ARBA" id="ARBA00006075"/>
    </source>
</evidence>
<dbReference type="InParanoid" id="A0A163JBT4"/>
<dbReference type="PANTHER" id="PTHR13220:SF11">
    <property type="entry name" value="TIMELESS-INTERACTING PROTEIN"/>
    <property type="match status" value="1"/>
</dbReference>
<gene>
    <name evidence="9" type="primary">ABSGL_06198.1 scaffold 7705</name>
</gene>
<keyword evidence="10" id="KW-1185">Reference proteome</keyword>
<feature type="compositionally biased region" description="Acidic residues" evidence="7">
    <location>
        <begin position="1"/>
        <end position="18"/>
    </location>
</feature>
<evidence type="ECO:0000313" key="9">
    <source>
        <dbReference type="EMBL" id="SAM00510.1"/>
    </source>
</evidence>
<keyword evidence="5 6" id="KW-0131">Cell cycle</keyword>
<proteinExistence type="inferred from homology"/>
<dbReference type="FunCoup" id="A0A163JBT4">
    <property type="interactions" value="9"/>
</dbReference>
<accession>A0A163JBT4</accession>
<dbReference type="Pfam" id="PF07962">
    <property type="entry name" value="Swi3"/>
    <property type="match status" value="1"/>
</dbReference>
<dbReference type="GO" id="GO:0006974">
    <property type="term" value="P:DNA damage response"/>
    <property type="evidence" value="ECO:0007669"/>
    <property type="project" value="UniProtKB-KW"/>
</dbReference>
<dbReference type="GO" id="GO:0003677">
    <property type="term" value="F:DNA binding"/>
    <property type="evidence" value="ECO:0007669"/>
    <property type="project" value="TreeGrafter"/>
</dbReference>
<feature type="region of interest" description="Disordered" evidence="7">
    <location>
        <begin position="153"/>
        <end position="266"/>
    </location>
</feature>
<dbReference type="GO" id="GO:0043111">
    <property type="term" value="P:replication fork arrest"/>
    <property type="evidence" value="ECO:0007669"/>
    <property type="project" value="TreeGrafter"/>
</dbReference>
<dbReference type="GO" id="GO:0000076">
    <property type="term" value="P:DNA replication checkpoint signaling"/>
    <property type="evidence" value="ECO:0007669"/>
    <property type="project" value="UniProtKB-UniRule"/>
</dbReference>
<reference evidence="9" key="1">
    <citation type="submission" date="2016-04" db="EMBL/GenBank/DDBJ databases">
        <authorList>
            <person name="Evans L.H."/>
            <person name="Alamgir A."/>
            <person name="Owens N."/>
            <person name="Weber N.D."/>
            <person name="Virtaneva K."/>
            <person name="Barbian K."/>
            <person name="Babar A."/>
            <person name="Rosenke K."/>
        </authorList>
    </citation>
    <scope>NUCLEOTIDE SEQUENCE [LARGE SCALE GENOMIC DNA]</scope>
    <source>
        <strain evidence="9">CBS 101.48</strain>
    </source>
</reference>
<name>A0A163JBT4_ABSGL</name>
<feature type="domain" description="Chromosome segregation in meiosis protein 3" evidence="8">
    <location>
        <begin position="74"/>
        <end position="151"/>
    </location>
</feature>
<evidence type="ECO:0000313" key="10">
    <source>
        <dbReference type="Proteomes" id="UP000078561"/>
    </source>
</evidence>
<evidence type="ECO:0000259" key="8">
    <source>
        <dbReference type="Pfam" id="PF07962"/>
    </source>
</evidence>
<evidence type="ECO:0000256" key="6">
    <source>
        <dbReference type="RuleBase" id="RU366049"/>
    </source>
</evidence>
<organism evidence="9">
    <name type="scientific">Absidia glauca</name>
    <name type="common">Pin mould</name>
    <dbReference type="NCBI Taxonomy" id="4829"/>
    <lineage>
        <taxon>Eukaryota</taxon>
        <taxon>Fungi</taxon>
        <taxon>Fungi incertae sedis</taxon>
        <taxon>Mucoromycota</taxon>
        <taxon>Mucoromycotina</taxon>
        <taxon>Mucoromycetes</taxon>
        <taxon>Mucorales</taxon>
        <taxon>Cunninghamellaceae</taxon>
        <taxon>Absidia</taxon>
    </lineage>
</organism>